<dbReference type="OrthoDB" id="9812123at2"/>
<feature type="domain" description="Pyruvate kinase C-terminal" evidence="15">
    <location>
        <begin position="356"/>
        <end position="469"/>
    </location>
</feature>
<dbReference type="AlphaFoldDB" id="T0KRZ5"/>
<evidence type="ECO:0000256" key="11">
    <source>
        <dbReference type="ARBA" id="ARBA00023317"/>
    </source>
</evidence>
<evidence type="ECO:0000256" key="3">
    <source>
        <dbReference type="ARBA" id="ARBA00012142"/>
    </source>
</evidence>
<keyword evidence="9 13" id="KW-0460">Magnesium</keyword>
<evidence type="ECO:0000256" key="2">
    <source>
        <dbReference type="ARBA" id="ARBA00008663"/>
    </source>
</evidence>
<evidence type="ECO:0000256" key="5">
    <source>
        <dbReference type="ARBA" id="ARBA00022723"/>
    </source>
</evidence>
<dbReference type="InterPro" id="IPR015813">
    <property type="entry name" value="Pyrv/PenolPyrv_kinase-like_dom"/>
</dbReference>
<reference evidence="16 17" key="1">
    <citation type="submission" date="2013-07" db="EMBL/GenBank/DDBJ databases">
        <title>Sulfurimonas hongkongensis AST-10 Genome Sequencing.</title>
        <authorList>
            <person name="Cai L."/>
            <person name="Zhang T."/>
        </authorList>
    </citation>
    <scope>NUCLEOTIDE SEQUENCE [LARGE SCALE GENOMIC DNA]</scope>
    <source>
        <strain evidence="16 17">AST-10</strain>
    </source>
</reference>
<dbReference type="GO" id="GO:0016301">
    <property type="term" value="F:kinase activity"/>
    <property type="evidence" value="ECO:0007669"/>
    <property type="project" value="UniProtKB-KW"/>
</dbReference>
<evidence type="ECO:0000256" key="10">
    <source>
        <dbReference type="ARBA" id="ARBA00023152"/>
    </source>
</evidence>
<evidence type="ECO:0000256" key="8">
    <source>
        <dbReference type="ARBA" id="ARBA00022840"/>
    </source>
</evidence>
<evidence type="ECO:0000313" key="17">
    <source>
        <dbReference type="Proteomes" id="UP000015520"/>
    </source>
</evidence>
<dbReference type="GO" id="GO:0030955">
    <property type="term" value="F:potassium ion binding"/>
    <property type="evidence" value="ECO:0007669"/>
    <property type="project" value="UniProtKB-UniRule"/>
</dbReference>
<dbReference type="SUPFAM" id="SSF52935">
    <property type="entry name" value="PK C-terminal domain-like"/>
    <property type="match status" value="1"/>
</dbReference>
<dbReference type="PATRIC" id="fig|1172190.3.peg.786"/>
<keyword evidence="4 13" id="KW-0808">Transferase</keyword>
<evidence type="ECO:0000259" key="14">
    <source>
        <dbReference type="Pfam" id="PF00224"/>
    </source>
</evidence>
<keyword evidence="11 16" id="KW-0670">Pyruvate</keyword>
<dbReference type="UniPathway" id="UPA00109">
    <property type="reaction ID" value="UER00188"/>
</dbReference>
<keyword evidence="8" id="KW-0067">ATP-binding</keyword>
<comment type="similarity">
    <text evidence="2 13">Belongs to the pyruvate kinase family.</text>
</comment>
<keyword evidence="7 13" id="KW-0418">Kinase</keyword>
<dbReference type="InterPro" id="IPR015806">
    <property type="entry name" value="Pyrv_Knase_insert_dom_sf"/>
</dbReference>
<proteinExistence type="inferred from homology"/>
<evidence type="ECO:0000256" key="7">
    <source>
        <dbReference type="ARBA" id="ARBA00022777"/>
    </source>
</evidence>
<dbReference type="Gene3D" id="2.40.33.10">
    <property type="entry name" value="PK beta-barrel domain-like"/>
    <property type="match status" value="1"/>
</dbReference>
<gene>
    <name evidence="16" type="ORF">M947_04050</name>
</gene>
<sequence length="483" mass="53733">MKKRTKIIATVGPASDSLEVIEALILAGVNVFRLNFSHGTHEYHYEVLHRIRQAEKNTGLLTGVLQDISGPKIRVGKIDEPFKLKENDTVEFVAEDILGVQLGENSYRTCINQPTILKQLHIGDYIYLYDGMIRTKVIEASASNVKVVVENSGMLSSKKGVNFPNTRLGIEIITKKDKEDILWGIENDVDFMAISFVQNASDMIQAREIIKQNNGRVQLFAKIEKFDAVENIDAILEASDGIMVARGDLGIEVPFYEVPSLQKMLIRKANEVAKPVITATQMLLSMTEKDRATRAEISDIANAVLDGTDAVMLSEESAVGHNPVLAVKTMFEAIQGAEEIYSFNEFSKFKVIDAADSVNQAAARLCEDVDAWGIIALTTSGTSARKIARYRPRRDIYGVTHDIKVSRFLTICWGIVPAFLVKEDSLEKMLAEVMRQGFDRKALHLDKSYVLTAGDPIGVEGSTNMIRILRANEMEYFHSLIDA</sequence>
<keyword evidence="10 13" id="KW-0324">Glycolysis</keyword>
<dbReference type="Pfam" id="PF00224">
    <property type="entry name" value="PK"/>
    <property type="match status" value="1"/>
</dbReference>
<dbReference type="FunFam" id="2.40.33.10:FF:000001">
    <property type="entry name" value="Pyruvate kinase"/>
    <property type="match status" value="1"/>
</dbReference>
<dbReference type="InterPro" id="IPR040442">
    <property type="entry name" value="Pyrv_kinase-like_dom_sf"/>
</dbReference>
<evidence type="ECO:0000256" key="13">
    <source>
        <dbReference type="RuleBase" id="RU000504"/>
    </source>
</evidence>
<evidence type="ECO:0000256" key="1">
    <source>
        <dbReference type="ARBA" id="ARBA00004997"/>
    </source>
</evidence>
<dbReference type="NCBIfam" id="TIGR01064">
    <property type="entry name" value="pyruv_kin"/>
    <property type="match status" value="1"/>
</dbReference>
<dbReference type="SUPFAM" id="SSF51621">
    <property type="entry name" value="Phosphoenolpyruvate/pyruvate domain"/>
    <property type="match status" value="1"/>
</dbReference>
<dbReference type="RefSeq" id="WP_021287081.1">
    <property type="nucleotide sequence ID" value="NZ_AUPZ01000005.1"/>
</dbReference>
<dbReference type="PANTHER" id="PTHR11817">
    <property type="entry name" value="PYRUVATE KINASE"/>
    <property type="match status" value="1"/>
</dbReference>
<dbReference type="InterPro" id="IPR015795">
    <property type="entry name" value="Pyrv_Knase_C"/>
</dbReference>
<evidence type="ECO:0000313" key="16">
    <source>
        <dbReference type="EMBL" id="EQB39754.1"/>
    </source>
</evidence>
<organism evidence="16 17">
    <name type="scientific">Sulfurimonas hongkongensis</name>
    <dbReference type="NCBI Taxonomy" id="1172190"/>
    <lineage>
        <taxon>Bacteria</taxon>
        <taxon>Pseudomonadati</taxon>
        <taxon>Campylobacterota</taxon>
        <taxon>Epsilonproteobacteria</taxon>
        <taxon>Campylobacterales</taxon>
        <taxon>Sulfurimonadaceae</taxon>
        <taxon>Sulfurimonas</taxon>
    </lineage>
</organism>
<keyword evidence="5" id="KW-0479">Metal-binding</keyword>
<dbReference type="InterPro" id="IPR011037">
    <property type="entry name" value="Pyrv_Knase-like_insert_dom_sf"/>
</dbReference>
<protein>
    <recommendedName>
        <fullName evidence="3 12">Pyruvate kinase</fullName>
        <ecNumber evidence="3 12">2.7.1.40</ecNumber>
    </recommendedName>
</protein>
<dbReference type="Proteomes" id="UP000015520">
    <property type="component" value="Unassembled WGS sequence"/>
</dbReference>
<name>T0KRZ5_9BACT</name>
<dbReference type="NCBIfam" id="NF004978">
    <property type="entry name" value="PRK06354.1"/>
    <property type="match status" value="1"/>
</dbReference>
<evidence type="ECO:0000259" key="15">
    <source>
        <dbReference type="Pfam" id="PF02887"/>
    </source>
</evidence>
<accession>T0KRZ5</accession>
<dbReference type="STRING" id="1172190.M947_04050"/>
<comment type="catalytic activity">
    <reaction evidence="13">
        <text>pyruvate + ATP = phosphoenolpyruvate + ADP + H(+)</text>
        <dbReference type="Rhea" id="RHEA:18157"/>
        <dbReference type="ChEBI" id="CHEBI:15361"/>
        <dbReference type="ChEBI" id="CHEBI:15378"/>
        <dbReference type="ChEBI" id="CHEBI:30616"/>
        <dbReference type="ChEBI" id="CHEBI:58702"/>
        <dbReference type="ChEBI" id="CHEBI:456216"/>
        <dbReference type="EC" id="2.7.1.40"/>
    </reaction>
</comment>
<feature type="domain" description="Pyruvate kinase barrel" evidence="14">
    <location>
        <begin position="3"/>
        <end position="327"/>
    </location>
</feature>
<evidence type="ECO:0000256" key="4">
    <source>
        <dbReference type="ARBA" id="ARBA00022679"/>
    </source>
</evidence>
<dbReference type="GO" id="GO:0000287">
    <property type="term" value="F:magnesium ion binding"/>
    <property type="evidence" value="ECO:0007669"/>
    <property type="project" value="UniProtKB-UniRule"/>
</dbReference>
<dbReference type="PRINTS" id="PR01050">
    <property type="entry name" value="PYRUVTKNASE"/>
</dbReference>
<evidence type="ECO:0000256" key="12">
    <source>
        <dbReference type="NCBIfam" id="TIGR01064"/>
    </source>
</evidence>
<dbReference type="Gene3D" id="3.40.1380.20">
    <property type="entry name" value="Pyruvate kinase, C-terminal domain"/>
    <property type="match status" value="1"/>
</dbReference>
<dbReference type="eggNOG" id="COG0469">
    <property type="taxonomic scope" value="Bacteria"/>
</dbReference>
<dbReference type="GO" id="GO:0004743">
    <property type="term" value="F:pyruvate kinase activity"/>
    <property type="evidence" value="ECO:0007669"/>
    <property type="project" value="UniProtKB-UniRule"/>
</dbReference>
<dbReference type="Gene3D" id="3.20.20.60">
    <property type="entry name" value="Phosphoenolpyruvate-binding domains"/>
    <property type="match status" value="1"/>
</dbReference>
<dbReference type="EC" id="2.7.1.40" evidence="3 12"/>
<dbReference type="GO" id="GO:0005524">
    <property type="term" value="F:ATP binding"/>
    <property type="evidence" value="ECO:0007669"/>
    <property type="project" value="UniProtKB-KW"/>
</dbReference>
<keyword evidence="6" id="KW-0547">Nucleotide-binding</keyword>
<keyword evidence="17" id="KW-1185">Reference proteome</keyword>
<dbReference type="NCBIfam" id="NF004491">
    <property type="entry name" value="PRK05826.1"/>
    <property type="match status" value="1"/>
</dbReference>
<evidence type="ECO:0000256" key="6">
    <source>
        <dbReference type="ARBA" id="ARBA00022741"/>
    </source>
</evidence>
<dbReference type="Pfam" id="PF02887">
    <property type="entry name" value="PK_C"/>
    <property type="match status" value="1"/>
</dbReference>
<dbReference type="SUPFAM" id="SSF50800">
    <property type="entry name" value="PK beta-barrel domain-like"/>
    <property type="match status" value="1"/>
</dbReference>
<dbReference type="InterPro" id="IPR001697">
    <property type="entry name" value="Pyr_Knase"/>
</dbReference>
<dbReference type="InterPro" id="IPR036918">
    <property type="entry name" value="Pyrv_Knase_C_sf"/>
</dbReference>
<comment type="pathway">
    <text evidence="1 13">Carbohydrate degradation; glycolysis; pyruvate from D-glyceraldehyde 3-phosphate: step 5/5.</text>
</comment>
<evidence type="ECO:0000256" key="9">
    <source>
        <dbReference type="ARBA" id="ARBA00022842"/>
    </source>
</evidence>
<dbReference type="EMBL" id="AUPZ01000005">
    <property type="protein sequence ID" value="EQB39754.1"/>
    <property type="molecule type" value="Genomic_DNA"/>
</dbReference>
<dbReference type="InterPro" id="IPR015793">
    <property type="entry name" value="Pyrv_Knase_brl"/>
</dbReference>
<comment type="caution">
    <text evidence="16">The sequence shown here is derived from an EMBL/GenBank/DDBJ whole genome shotgun (WGS) entry which is preliminary data.</text>
</comment>